<dbReference type="GO" id="GO:0005615">
    <property type="term" value="C:extracellular space"/>
    <property type="evidence" value="ECO:0007669"/>
    <property type="project" value="TreeGrafter"/>
</dbReference>
<reference evidence="4" key="1">
    <citation type="submission" date="2025-08" db="UniProtKB">
        <authorList>
            <consortium name="Ensembl"/>
        </authorList>
    </citation>
    <scope>IDENTIFICATION</scope>
</reference>
<dbReference type="InParanoid" id="A0A674CTE7"/>
<accession>A0A674CTE7</accession>
<keyword evidence="2" id="KW-0393">Immunoglobulin domain</keyword>
<dbReference type="OMA" id="IVADGMC"/>
<dbReference type="InterPro" id="IPR050208">
    <property type="entry name" value="MHC_class-I_related"/>
</dbReference>
<dbReference type="GeneTree" id="ENSGT00940000178379"/>
<dbReference type="PROSITE" id="PS50835">
    <property type="entry name" value="IG_LIKE"/>
    <property type="match status" value="1"/>
</dbReference>
<evidence type="ECO:0000313" key="4">
    <source>
        <dbReference type="Ensembl" id="ENSSTUP00000086703.1"/>
    </source>
</evidence>
<feature type="domain" description="Ig-like" evidence="3">
    <location>
        <begin position="88"/>
        <end position="167"/>
    </location>
</feature>
<evidence type="ECO:0000313" key="5">
    <source>
        <dbReference type="Proteomes" id="UP000472277"/>
    </source>
</evidence>
<protein>
    <recommendedName>
        <fullName evidence="3">Ig-like domain-containing protein</fullName>
    </recommendedName>
</protein>
<dbReference type="GO" id="GO:0009897">
    <property type="term" value="C:external side of plasma membrane"/>
    <property type="evidence" value="ECO:0007669"/>
    <property type="project" value="TreeGrafter"/>
</dbReference>
<dbReference type="PANTHER" id="PTHR16675">
    <property type="entry name" value="MHC CLASS I-RELATED"/>
    <property type="match status" value="1"/>
</dbReference>
<dbReference type="InterPro" id="IPR003006">
    <property type="entry name" value="Ig/MHC_CS"/>
</dbReference>
<dbReference type="PANTHER" id="PTHR16675:SF191">
    <property type="entry name" value="CLASS I HISTOCOMPATIBILITY ANTIGEN, F10 ALPHA CHAIN-LIKE-RELATED"/>
    <property type="match status" value="1"/>
</dbReference>
<evidence type="ECO:0000259" key="3">
    <source>
        <dbReference type="PROSITE" id="PS50835"/>
    </source>
</evidence>
<dbReference type="SUPFAM" id="SSF48726">
    <property type="entry name" value="Immunoglobulin"/>
    <property type="match status" value="1"/>
</dbReference>
<dbReference type="Ensembl" id="ENSSTUT00000092289.1">
    <property type="protein sequence ID" value="ENSSTUP00000086703.1"/>
    <property type="gene ID" value="ENSSTUG00000038177.1"/>
</dbReference>
<evidence type="ECO:0000256" key="1">
    <source>
        <dbReference type="ARBA" id="ARBA00023180"/>
    </source>
</evidence>
<dbReference type="Proteomes" id="UP000472277">
    <property type="component" value="Chromosome 24"/>
</dbReference>
<sequence length="206" mass="23085">MACCEMLDNDKLVLILSRSTFNKIVADGMCYNMTQNTYYTGNPQLAWDEVKLEYVKMLYAHVYLPLCIKTLNIFLERKKNIVMRKVRPRIRLIKKAKSGGLQVSCLAFGFNPRHTNLTLLRDSQPIAEQELTGGQKSLEVITEELRERHNYTCTVSHLSLDNKLDVSWVPEPGRDRVGLVVLSAVLYTGGSSTGGSCTESMCGSTG</sequence>
<evidence type="ECO:0000256" key="2">
    <source>
        <dbReference type="ARBA" id="ARBA00023319"/>
    </source>
</evidence>
<organism evidence="4 5">
    <name type="scientific">Salmo trutta</name>
    <name type="common">Brown trout</name>
    <dbReference type="NCBI Taxonomy" id="8032"/>
    <lineage>
        <taxon>Eukaryota</taxon>
        <taxon>Metazoa</taxon>
        <taxon>Chordata</taxon>
        <taxon>Craniata</taxon>
        <taxon>Vertebrata</taxon>
        <taxon>Euteleostomi</taxon>
        <taxon>Actinopterygii</taxon>
        <taxon>Neopterygii</taxon>
        <taxon>Teleostei</taxon>
        <taxon>Protacanthopterygii</taxon>
        <taxon>Salmoniformes</taxon>
        <taxon>Salmonidae</taxon>
        <taxon>Salmoninae</taxon>
        <taxon>Salmo</taxon>
    </lineage>
</organism>
<keyword evidence="1" id="KW-0325">Glycoprotein</keyword>
<proteinExistence type="predicted"/>
<name>A0A674CTE7_SALTR</name>
<keyword evidence="5" id="KW-1185">Reference proteome</keyword>
<dbReference type="InterPro" id="IPR036179">
    <property type="entry name" value="Ig-like_dom_sf"/>
</dbReference>
<dbReference type="Gene3D" id="2.60.40.10">
    <property type="entry name" value="Immunoglobulins"/>
    <property type="match status" value="1"/>
</dbReference>
<dbReference type="AlphaFoldDB" id="A0A674CTE7"/>
<dbReference type="GO" id="GO:0006955">
    <property type="term" value="P:immune response"/>
    <property type="evidence" value="ECO:0007669"/>
    <property type="project" value="TreeGrafter"/>
</dbReference>
<dbReference type="PROSITE" id="PS00290">
    <property type="entry name" value="IG_MHC"/>
    <property type="match status" value="1"/>
</dbReference>
<dbReference type="InterPro" id="IPR007110">
    <property type="entry name" value="Ig-like_dom"/>
</dbReference>
<reference evidence="4" key="2">
    <citation type="submission" date="2025-09" db="UniProtKB">
        <authorList>
            <consortium name="Ensembl"/>
        </authorList>
    </citation>
    <scope>IDENTIFICATION</scope>
</reference>
<dbReference type="InterPro" id="IPR013783">
    <property type="entry name" value="Ig-like_fold"/>
</dbReference>